<evidence type="ECO:0000256" key="1">
    <source>
        <dbReference type="ARBA" id="ARBA00022737"/>
    </source>
</evidence>
<keyword evidence="1" id="KW-0677">Repeat</keyword>
<dbReference type="EMBL" id="CM031823">
    <property type="protein sequence ID" value="KAG6628117.1"/>
    <property type="molecule type" value="Genomic_DNA"/>
</dbReference>
<dbReference type="SMART" id="SM00382">
    <property type="entry name" value="AAA"/>
    <property type="match status" value="1"/>
</dbReference>
<comment type="caution">
    <text evidence="3">The sequence shown here is derived from an EMBL/GenBank/DDBJ whole genome shotgun (WGS) entry which is preliminary data.</text>
</comment>
<dbReference type="PANTHER" id="PTHR11017">
    <property type="entry name" value="LEUCINE-RICH REPEAT-CONTAINING PROTEIN"/>
    <property type="match status" value="1"/>
</dbReference>
<dbReference type="Proteomes" id="UP000811609">
    <property type="component" value="Chromosome 15"/>
</dbReference>
<dbReference type="InterPro" id="IPR002182">
    <property type="entry name" value="NB-ARC"/>
</dbReference>
<evidence type="ECO:0000313" key="3">
    <source>
        <dbReference type="EMBL" id="KAG6628117.1"/>
    </source>
</evidence>
<name>A0A8T1NGQ9_CARIL</name>
<dbReference type="PANTHER" id="PTHR11017:SF570">
    <property type="entry name" value="DISEASE RESISTANCE PROTEIN (TIR-NBS CLASS)-RELATED"/>
    <property type="match status" value="1"/>
</dbReference>
<evidence type="ECO:0000259" key="2">
    <source>
        <dbReference type="SMART" id="SM00382"/>
    </source>
</evidence>
<reference evidence="3" key="1">
    <citation type="submission" date="2020-12" db="EMBL/GenBank/DDBJ databases">
        <title>WGS assembly of Carya illinoinensis cv. Pawnee.</title>
        <authorList>
            <person name="Platts A."/>
            <person name="Shu S."/>
            <person name="Wright S."/>
            <person name="Barry K."/>
            <person name="Edger P."/>
            <person name="Pires J.C."/>
            <person name="Schmutz J."/>
        </authorList>
    </citation>
    <scope>NUCLEOTIDE SEQUENCE</scope>
    <source>
        <tissue evidence="3">Leaf</tissue>
    </source>
</reference>
<dbReference type="InterPro" id="IPR044974">
    <property type="entry name" value="Disease_R_plants"/>
</dbReference>
<dbReference type="InterPro" id="IPR058192">
    <property type="entry name" value="WHD_ROQ1-like"/>
</dbReference>
<dbReference type="GO" id="GO:0006952">
    <property type="term" value="P:defense response"/>
    <property type="evidence" value="ECO:0007669"/>
    <property type="project" value="InterPro"/>
</dbReference>
<proteinExistence type="predicted"/>
<dbReference type="GO" id="GO:0043531">
    <property type="term" value="F:ADP binding"/>
    <property type="evidence" value="ECO:0007669"/>
    <property type="project" value="InterPro"/>
</dbReference>
<gene>
    <name evidence="3" type="ORF">CIPAW_15G178800</name>
</gene>
<sequence length="436" mass="50481">MKLQLWKAALQEVANLSGYHLRNGNEYSIFIEGIVQGVSRMANDHLYLYVAKHPVGLKHRVEDVNLHLISIGTNDVRMVGILGRGGVGKTTLAKAIYNSVAFQFEASCFLENIGQTNQEYGLVQLQETLLSKIFENGRSLKVDNIDMGINMIRRRLHSKRVLLILDDVYRLTQLEGLAGHYDWFGEGSRIIITTRDSHMLERHGVYSIYEMMELNHDEAFQLFCWHAFKREKPADGYREFVEEMIKLNAGNPLLLTVVGSHLYGRSESEWQQALIQNKNNLPCNIYSQLKIVYDRLSENEKNIFLDIACFFRGDVFDDVIKILDSFGFSPKSWIPRLIEKCLIYKLDERLQMHDLLCDMGKEIVRQESPQNPRARSRLYFHEDVREVFETDTGTDRVEAILVDFPKGSDIIRLSPKAIKKITRLRFFRCRNAHFLA</sequence>
<feature type="domain" description="AAA+ ATPase" evidence="2">
    <location>
        <begin position="75"/>
        <end position="217"/>
    </location>
</feature>
<evidence type="ECO:0000313" key="4">
    <source>
        <dbReference type="Proteomes" id="UP000811609"/>
    </source>
</evidence>
<keyword evidence="4" id="KW-1185">Reference proteome</keyword>
<dbReference type="Pfam" id="PF23282">
    <property type="entry name" value="WHD_ROQ1"/>
    <property type="match status" value="1"/>
</dbReference>
<protein>
    <recommendedName>
        <fullName evidence="2">AAA+ ATPase domain-containing protein</fullName>
    </recommendedName>
</protein>
<dbReference type="InterPro" id="IPR003593">
    <property type="entry name" value="AAA+_ATPase"/>
</dbReference>
<dbReference type="Pfam" id="PF00931">
    <property type="entry name" value="NB-ARC"/>
    <property type="match status" value="1"/>
</dbReference>
<organism evidence="3 4">
    <name type="scientific">Carya illinoinensis</name>
    <name type="common">Pecan</name>
    <dbReference type="NCBI Taxonomy" id="32201"/>
    <lineage>
        <taxon>Eukaryota</taxon>
        <taxon>Viridiplantae</taxon>
        <taxon>Streptophyta</taxon>
        <taxon>Embryophyta</taxon>
        <taxon>Tracheophyta</taxon>
        <taxon>Spermatophyta</taxon>
        <taxon>Magnoliopsida</taxon>
        <taxon>eudicotyledons</taxon>
        <taxon>Gunneridae</taxon>
        <taxon>Pentapetalae</taxon>
        <taxon>rosids</taxon>
        <taxon>fabids</taxon>
        <taxon>Fagales</taxon>
        <taxon>Juglandaceae</taxon>
        <taxon>Carya</taxon>
    </lineage>
</organism>
<accession>A0A8T1NGQ9</accession>
<dbReference type="AlphaFoldDB" id="A0A8T1NGQ9"/>